<comment type="caution">
    <text evidence="1">The sequence shown here is derived from an EMBL/GenBank/DDBJ whole genome shotgun (WGS) entry which is preliminary data.</text>
</comment>
<accession>A0ABR8R0T0</accession>
<sequence>MPDIANIYLFSSESKDRYCLSPLESALAKFGRVGSVSIDRMCSGMEQFATDCFPLAVFSSLSAFYAAKFIRGDRRFVALGMEHGAAPFKGYTYDPHFLNYDCYVSPTEMWAERLRLLYPGDADKFLTSAYPRLDDLKARIDQVSGDPHGAWSGAPALARDLVIFSWGANLDALTALPDRAGIVYLVHPSMRAAAERSRLERARVVVSAPDSAAKLIAEAHSIYGDFSSMTLEAAVLKQRTFMFLDRDLYTSDCDLKASFFDRSSSDFGVIEHAGFRLPADDVLDVDGLFAALNGGQVHVQPVVAWAPLKLLPKLSGQESARAASVVGSLLGAIKESGPSFAAPHDNMIALKAVERAYRDVLGRGPDYPAALTHARAFAASAAPLPVKTLNLYSSFGNSAEAQRRWNASRYRMPRISIELDDA</sequence>
<gene>
    <name evidence="1" type="ORF">H9656_08300</name>
</gene>
<keyword evidence="2" id="KW-1185">Reference proteome</keyword>
<dbReference type="RefSeq" id="WP_191743672.1">
    <property type="nucleotide sequence ID" value="NZ_JACSQU010000001.1"/>
</dbReference>
<evidence type="ECO:0000313" key="1">
    <source>
        <dbReference type="EMBL" id="MBD7941386.1"/>
    </source>
</evidence>
<dbReference type="Gene3D" id="3.40.50.12580">
    <property type="match status" value="1"/>
</dbReference>
<evidence type="ECO:0000313" key="2">
    <source>
        <dbReference type="Proteomes" id="UP000638918"/>
    </source>
</evidence>
<dbReference type="EMBL" id="JACSQU010000001">
    <property type="protein sequence ID" value="MBD7941386.1"/>
    <property type="molecule type" value="Genomic_DNA"/>
</dbReference>
<proteinExistence type="predicted"/>
<reference evidence="1 2" key="1">
    <citation type="submission" date="2020-08" db="EMBL/GenBank/DDBJ databases">
        <title>A Genomic Blueprint of the Chicken Gut Microbiome.</title>
        <authorList>
            <person name="Gilroy R."/>
            <person name="Ravi A."/>
            <person name="Getino M."/>
            <person name="Pursley I."/>
            <person name="Horton D.L."/>
            <person name="Alikhan N.-F."/>
            <person name="Baker D."/>
            <person name="Gharbi K."/>
            <person name="Hall N."/>
            <person name="Watson M."/>
            <person name="Adriaenssens E.M."/>
            <person name="Foster-Nyarko E."/>
            <person name="Jarju S."/>
            <person name="Secka A."/>
            <person name="Antonio M."/>
            <person name="Oren A."/>
            <person name="Chaudhuri R."/>
            <person name="La Ragione R.M."/>
            <person name="Hildebrand F."/>
            <person name="Pallen M.J."/>
        </authorList>
    </citation>
    <scope>NUCLEOTIDE SEQUENCE [LARGE SCALE GENOMIC DNA]</scope>
    <source>
        <strain evidence="1 2">Sa3CVA3</strain>
    </source>
</reference>
<name>A0ABR8R0T0_9CAUL</name>
<dbReference type="InterPro" id="IPR043148">
    <property type="entry name" value="TagF_C"/>
</dbReference>
<organism evidence="1 2">
    <name type="scientific">Brevundimonas guildfordensis</name>
    <dbReference type="NCBI Taxonomy" id="2762241"/>
    <lineage>
        <taxon>Bacteria</taxon>
        <taxon>Pseudomonadati</taxon>
        <taxon>Pseudomonadota</taxon>
        <taxon>Alphaproteobacteria</taxon>
        <taxon>Caulobacterales</taxon>
        <taxon>Caulobacteraceae</taxon>
        <taxon>Brevundimonas</taxon>
    </lineage>
</organism>
<protein>
    <submittedName>
        <fullName evidence="1">Uncharacterized protein</fullName>
    </submittedName>
</protein>
<dbReference type="Proteomes" id="UP000638918">
    <property type="component" value="Unassembled WGS sequence"/>
</dbReference>